<accession>A0A0G0LXT6</accession>
<dbReference type="AlphaFoldDB" id="A0A0G0LXT6"/>
<dbReference type="PANTHER" id="PTHR46401:SF8">
    <property type="entry name" value="BLL6006 PROTEIN"/>
    <property type="match status" value="1"/>
</dbReference>
<dbReference type="CDD" id="cd03794">
    <property type="entry name" value="GT4_WbuB-like"/>
    <property type="match status" value="1"/>
</dbReference>
<name>A0A0G0LXT6_9BACT</name>
<gene>
    <name evidence="3" type="ORF">UT16_C0004G0004</name>
</gene>
<dbReference type="Proteomes" id="UP000034706">
    <property type="component" value="Unassembled WGS sequence"/>
</dbReference>
<dbReference type="Gene3D" id="3.40.50.2000">
    <property type="entry name" value="Glycogen Phosphorylase B"/>
    <property type="match status" value="2"/>
</dbReference>
<comment type="caution">
    <text evidence="3">The sequence shown here is derived from an EMBL/GenBank/DDBJ whole genome shotgun (WGS) entry which is preliminary data.</text>
</comment>
<dbReference type="Pfam" id="PF00534">
    <property type="entry name" value="Glycos_transf_1"/>
    <property type="match status" value="1"/>
</dbReference>
<dbReference type="InterPro" id="IPR028098">
    <property type="entry name" value="Glyco_trans_4-like_N"/>
</dbReference>
<keyword evidence="3" id="KW-0808">Transferase</keyword>
<protein>
    <submittedName>
        <fullName evidence="3">Glycosyl transferase group 1</fullName>
    </submittedName>
</protein>
<organism evidence="3 4">
    <name type="scientific">Candidatus Azambacteria bacterium GW2011_GWA2_39_10</name>
    <dbReference type="NCBI Taxonomy" id="1618611"/>
    <lineage>
        <taxon>Bacteria</taxon>
        <taxon>Candidatus Azamiibacteriota</taxon>
    </lineage>
</organism>
<reference evidence="3 4" key="1">
    <citation type="journal article" date="2015" name="Nature">
        <title>rRNA introns, odd ribosomes, and small enigmatic genomes across a large radiation of phyla.</title>
        <authorList>
            <person name="Brown C.T."/>
            <person name="Hug L.A."/>
            <person name="Thomas B.C."/>
            <person name="Sharon I."/>
            <person name="Castelle C.J."/>
            <person name="Singh A."/>
            <person name="Wilkins M.J."/>
            <person name="Williams K.H."/>
            <person name="Banfield J.F."/>
        </authorList>
    </citation>
    <scope>NUCLEOTIDE SEQUENCE [LARGE SCALE GENOMIC DNA]</scope>
</reference>
<evidence type="ECO:0000259" key="1">
    <source>
        <dbReference type="Pfam" id="PF00534"/>
    </source>
</evidence>
<dbReference type="GO" id="GO:0016757">
    <property type="term" value="F:glycosyltransferase activity"/>
    <property type="evidence" value="ECO:0007669"/>
    <property type="project" value="InterPro"/>
</dbReference>
<dbReference type="InterPro" id="IPR001296">
    <property type="entry name" value="Glyco_trans_1"/>
</dbReference>
<dbReference type="PANTHER" id="PTHR46401">
    <property type="entry name" value="GLYCOSYLTRANSFERASE WBBK-RELATED"/>
    <property type="match status" value="1"/>
</dbReference>
<feature type="domain" description="Glycosyl transferase family 1" evidence="1">
    <location>
        <begin position="191"/>
        <end position="348"/>
    </location>
</feature>
<evidence type="ECO:0000259" key="2">
    <source>
        <dbReference type="Pfam" id="PF13439"/>
    </source>
</evidence>
<evidence type="ECO:0000313" key="4">
    <source>
        <dbReference type="Proteomes" id="UP000034706"/>
    </source>
</evidence>
<evidence type="ECO:0000313" key="3">
    <source>
        <dbReference type="EMBL" id="KKQ92850.1"/>
    </source>
</evidence>
<dbReference type="EMBL" id="LBVT01000004">
    <property type="protein sequence ID" value="KKQ92850.1"/>
    <property type="molecule type" value="Genomic_DNA"/>
</dbReference>
<proteinExistence type="predicted"/>
<feature type="domain" description="Glycosyltransferase subfamily 4-like N-terminal" evidence="2">
    <location>
        <begin position="21"/>
        <end position="178"/>
    </location>
</feature>
<dbReference type="SUPFAM" id="SSF53756">
    <property type="entry name" value="UDP-Glycosyltransferase/glycogen phosphorylase"/>
    <property type="match status" value="1"/>
</dbReference>
<sequence length="378" mass="43379">MKLIYITNSRIPTTKAQGFQIMKMCEALARESVDVELWIPRRINPIKDLPFNYYNVRESFSIKKIPVIDLVPFYKILGSLANFVESISFAAFNVWRLRKTDFDIIYSRDQFTLWLLSFLNYKFIYEMHKMPRHPNLYRKTWRKAHKIITITAVLKDAIVKEGVDAAKILVAHDGVDLEMFNAVNKSVGELKTELNLPAEQFLVGYVGKFKTLEQEKGLKTMIEALSLLDKETKMAFVGGDEAEVKEYKSLAQRFNVLPQCIFIGYQPYKHMVEYMKAMDAVVLPSPDKPLAHYSSPLKLFEYMASGRPIIASNLPAIREVLNDKNALFFKPESGDDLARAIKMIKASPALGYHLSRQALADVKNYTWTSRAENILKSI</sequence>
<dbReference type="Pfam" id="PF13439">
    <property type="entry name" value="Glyco_transf_4"/>
    <property type="match status" value="1"/>
</dbReference>